<gene>
    <name evidence="2" type="ORF">IC227_08540</name>
</gene>
<keyword evidence="3" id="KW-1185">Reference proteome</keyword>
<reference evidence="2" key="1">
    <citation type="submission" date="2020-09" db="EMBL/GenBank/DDBJ databases">
        <title>Genomic insights into the novelty and pathogenicity of a unique biofilm-forming Enterococcus sp. bacteria (Enterococcus lacertideformus) identified in reptiles.</title>
        <authorList>
            <person name="Agius J.E."/>
            <person name="Phalen D.N."/>
            <person name="Rose K."/>
            <person name="Eden J.-S."/>
        </authorList>
    </citation>
    <scope>NUCLEOTIDE SEQUENCE</scope>
    <source>
        <strain evidence="2">PHRS 0518</strain>
    </source>
</reference>
<dbReference type="AlphaFoldDB" id="A0A931F8Z0"/>
<feature type="region of interest" description="Disordered" evidence="1">
    <location>
        <begin position="60"/>
        <end position="90"/>
    </location>
</feature>
<proteinExistence type="predicted"/>
<organism evidence="2 3">
    <name type="scientific">Enterococcus lacertideformus</name>
    <dbReference type="NCBI Taxonomy" id="2771493"/>
    <lineage>
        <taxon>Bacteria</taxon>
        <taxon>Bacillati</taxon>
        <taxon>Bacillota</taxon>
        <taxon>Bacilli</taxon>
        <taxon>Lactobacillales</taxon>
        <taxon>Enterococcaceae</taxon>
        <taxon>Enterococcus</taxon>
    </lineage>
</organism>
<name>A0A931F8Z0_9ENTE</name>
<dbReference type="Proteomes" id="UP000637757">
    <property type="component" value="Unassembled WGS sequence"/>
</dbReference>
<accession>A0A931F8Z0</accession>
<evidence type="ECO:0000256" key="1">
    <source>
        <dbReference type="SAM" id="MobiDB-lite"/>
    </source>
</evidence>
<sequence>MPSIDETIKTLVDEAVDTKIEKVLTGSNLTAIDDRKGPEKGGNKTKKPSYFKRVMNKVWNKSKKTKHTVTKQSSTNTNLKKNGTNNNYKQ</sequence>
<protein>
    <submittedName>
        <fullName evidence="2">Uncharacterized protein</fullName>
    </submittedName>
</protein>
<feature type="compositionally biased region" description="Basic residues" evidence="1">
    <location>
        <begin position="60"/>
        <end position="69"/>
    </location>
</feature>
<dbReference type="EMBL" id="JADAKE010000017">
    <property type="protein sequence ID" value="MBF8808334.1"/>
    <property type="molecule type" value="Genomic_DNA"/>
</dbReference>
<evidence type="ECO:0000313" key="2">
    <source>
        <dbReference type="EMBL" id="MBF8808334.1"/>
    </source>
</evidence>
<evidence type="ECO:0000313" key="3">
    <source>
        <dbReference type="Proteomes" id="UP000637757"/>
    </source>
</evidence>
<feature type="compositionally biased region" description="Low complexity" evidence="1">
    <location>
        <begin position="75"/>
        <end position="90"/>
    </location>
</feature>
<comment type="caution">
    <text evidence="2">The sequence shown here is derived from an EMBL/GenBank/DDBJ whole genome shotgun (WGS) entry which is preliminary data.</text>
</comment>